<evidence type="ECO:0000313" key="3">
    <source>
        <dbReference type="EMBL" id="EKC46474.1"/>
    </source>
</evidence>
<feature type="non-terminal residue" evidence="3">
    <location>
        <position position="662"/>
    </location>
</feature>
<keyword evidence="2" id="KW-0812">Transmembrane</keyword>
<comment type="caution">
    <text evidence="3">The sequence shown here is derived from an EMBL/GenBank/DDBJ whole genome shotgun (WGS) entry which is preliminary data.</text>
</comment>
<dbReference type="PROSITE" id="PS00409">
    <property type="entry name" value="PROKAR_NTER_METHYL"/>
    <property type="match status" value="1"/>
</dbReference>
<evidence type="ECO:0000256" key="1">
    <source>
        <dbReference type="SAM" id="MobiDB-lite"/>
    </source>
</evidence>
<dbReference type="Gene3D" id="3.30.700.10">
    <property type="entry name" value="Glycoprotein, Type 4 Pilin"/>
    <property type="match status" value="1"/>
</dbReference>
<gene>
    <name evidence="3" type="ORF">OBE_16228</name>
</gene>
<name>K1RSK3_9ZZZZ</name>
<dbReference type="InterPro" id="IPR045584">
    <property type="entry name" value="Pilin-like"/>
</dbReference>
<proteinExistence type="predicted"/>
<dbReference type="EMBL" id="AJWZ01011103">
    <property type="protein sequence ID" value="EKC46474.1"/>
    <property type="molecule type" value="Genomic_DNA"/>
</dbReference>
<dbReference type="AlphaFoldDB" id="K1RSK3"/>
<protein>
    <submittedName>
        <fullName evidence="3">Secreted protein containing Prepilin-type cleavage/methylation</fullName>
    </submittedName>
</protein>
<dbReference type="InterPro" id="IPR012902">
    <property type="entry name" value="N_methyl_site"/>
</dbReference>
<organism evidence="3">
    <name type="scientific">human gut metagenome</name>
    <dbReference type="NCBI Taxonomy" id="408170"/>
    <lineage>
        <taxon>unclassified sequences</taxon>
        <taxon>metagenomes</taxon>
        <taxon>organismal metagenomes</taxon>
    </lineage>
</organism>
<feature type="transmembrane region" description="Helical" evidence="2">
    <location>
        <begin position="12"/>
        <end position="32"/>
    </location>
</feature>
<keyword evidence="2" id="KW-0472">Membrane</keyword>
<evidence type="ECO:0000256" key="2">
    <source>
        <dbReference type="SAM" id="Phobius"/>
    </source>
</evidence>
<sequence length="662" mass="73233">MKIKKHAGFTLVELLAVIVILAILSSLAIVSYNKIVEKSKKAYYKTEEEMLNNAGKEFFNDNKGKLPTAGGEKSCVSLNTLIKFRYIEKILDYNKKACNVNTSKVCAAKLSDTKYLYTPYLDCNNTYQTETYNKPTIKFSLAKGTNITNTPNKDYQMKLTISDSANSSKLNPGVASYRYVIYKKIANKDDLVFYDTGWKTYKNQTKLERTVNITLDSKGTYYLKAWAYNRGGENSDAESGSVILTYILDCSKQIKFIAKNYTNGTWTNNNINVNIEKKGAVESFDVLLNNNSTQDILFSKYMSKIYNVKITKEGISNLEVVCYDDEGNTSKVKSNNYKIDKTKPTCTVTGSNTTNSWSKEDILLQANCIDNGGSGCKQKTVEKKITTDTSTSSITIQVTDNAGNTNTCSGSSYLDKTSPTCTVTATGTVGKNNWYTSNVSIALSRTDPKKNNVNSGILEYGLLNTNSKTYNNTSALTLSTDTTGTTYYGYVKDKANNENTCSKTVKKDSTVPNLSFRGYLMKKDSNGNYQYVNTSGDIVTSANRVQYSFGSWTKYSVLLEAKGSDSTSGIDTTTYNYNVKYGSATGNGDSTVQNQTNNIWINKNQRRVDATGESNVRFKVSDKAGNTKTLDWVLAKVDKKKPEVSTKQSEGKITVTGTDADS</sequence>
<reference evidence="3" key="1">
    <citation type="journal article" date="2013" name="Environ. Microbiol.">
        <title>Microbiota from the distal guts of lean and obese adolescents exhibit partial functional redundancy besides clear differences in community structure.</title>
        <authorList>
            <person name="Ferrer M."/>
            <person name="Ruiz A."/>
            <person name="Lanza F."/>
            <person name="Haange S.B."/>
            <person name="Oberbach A."/>
            <person name="Till H."/>
            <person name="Bargiela R."/>
            <person name="Campoy C."/>
            <person name="Segura M.T."/>
            <person name="Richter M."/>
            <person name="von Bergen M."/>
            <person name="Seifert J."/>
            <person name="Suarez A."/>
        </authorList>
    </citation>
    <scope>NUCLEOTIDE SEQUENCE</scope>
</reference>
<dbReference type="Pfam" id="PF07963">
    <property type="entry name" value="N_methyl"/>
    <property type="match status" value="1"/>
</dbReference>
<dbReference type="NCBIfam" id="TIGR02532">
    <property type="entry name" value="IV_pilin_GFxxxE"/>
    <property type="match status" value="1"/>
</dbReference>
<dbReference type="SUPFAM" id="SSF54523">
    <property type="entry name" value="Pili subunits"/>
    <property type="match status" value="1"/>
</dbReference>
<feature type="region of interest" description="Disordered" evidence="1">
    <location>
        <begin position="641"/>
        <end position="662"/>
    </location>
</feature>
<accession>K1RSK3</accession>
<keyword evidence="2" id="KW-1133">Transmembrane helix</keyword>